<reference evidence="1" key="1">
    <citation type="submission" date="2023-12" db="EMBL/GenBank/DDBJ databases">
        <title>Molecular genomic analyses of Enterococcus cecorum from sepsis oubreaks in broilers.</title>
        <authorList>
            <person name="Rhoads D."/>
            <person name="Alrubaye A."/>
        </authorList>
    </citation>
    <scope>NUCLEOTIDE SEQUENCE</scope>
    <source>
        <strain evidence="1">1755</strain>
    </source>
</reference>
<sequence length="162" mass="19113">MNYILLIVGEKSSFTIQEEKWFHYDNFETPTRTVVLQYHGEQVTGYSIELSTMYQRIHLNNKEEAKKNYHGVAQKFKGKQGIKTKEKFEQSVVIEKVIFNFSEMSKESFGTSDDKWILGELPPKNLSLKKAQNTLKNGGFLLQKDYFLKKEKQENQKKIHRR</sequence>
<dbReference type="Proteomes" id="UP001290582">
    <property type="component" value="Unassembled WGS sequence"/>
</dbReference>
<dbReference type="EMBL" id="JAXOGL010000004">
    <property type="protein sequence ID" value="MDZ5597386.1"/>
    <property type="molecule type" value="Genomic_DNA"/>
</dbReference>
<evidence type="ECO:0000313" key="1">
    <source>
        <dbReference type="EMBL" id="MDZ5597386.1"/>
    </source>
</evidence>
<evidence type="ECO:0000313" key="2">
    <source>
        <dbReference type="Proteomes" id="UP001290582"/>
    </source>
</evidence>
<dbReference type="RefSeq" id="WP_171300282.1">
    <property type="nucleotide sequence ID" value="NZ_CP010059.1"/>
</dbReference>
<accession>A0AAW9JHC1</accession>
<dbReference type="SUPFAM" id="SSF160704">
    <property type="entry name" value="YehR-like"/>
    <property type="match status" value="1"/>
</dbReference>
<dbReference type="Gene3D" id="3.30.1830.10">
    <property type="entry name" value="YehR-like"/>
    <property type="match status" value="1"/>
</dbReference>
<dbReference type="Pfam" id="PF06998">
    <property type="entry name" value="DUF1307"/>
    <property type="match status" value="1"/>
</dbReference>
<proteinExistence type="predicted"/>
<dbReference type="InterPro" id="IPR009736">
    <property type="entry name" value="DUF1307"/>
</dbReference>
<comment type="caution">
    <text evidence="1">The sequence shown here is derived from an EMBL/GenBank/DDBJ whole genome shotgun (WGS) entry which is preliminary data.</text>
</comment>
<protein>
    <submittedName>
        <fullName evidence="1">DUF1307 domain-containing protein</fullName>
    </submittedName>
</protein>
<name>A0AAW9JHC1_9ENTE</name>
<gene>
    <name evidence="1" type="ORF">U1294_03965</name>
</gene>
<dbReference type="AlphaFoldDB" id="A0AAW9JHC1"/>
<organism evidence="1 2">
    <name type="scientific">Enterococcus cecorum</name>
    <dbReference type="NCBI Taxonomy" id="44008"/>
    <lineage>
        <taxon>Bacteria</taxon>
        <taxon>Bacillati</taxon>
        <taxon>Bacillota</taxon>
        <taxon>Bacilli</taxon>
        <taxon>Lactobacillales</taxon>
        <taxon>Enterococcaceae</taxon>
        <taxon>Enterococcus</taxon>
    </lineage>
</organism>
<dbReference type="InterPro" id="IPR036699">
    <property type="entry name" value="YehR-like_sf"/>
</dbReference>